<dbReference type="InterPro" id="IPR036514">
    <property type="entry name" value="SGNH_hydro_sf"/>
</dbReference>
<dbReference type="GO" id="GO:0016042">
    <property type="term" value="P:lipid catabolic process"/>
    <property type="evidence" value="ECO:0007669"/>
    <property type="project" value="UniProtKB-KW"/>
</dbReference>
<dbReference type="GO" id="GO:0005576">
    <property type="term" value="C:extracellular region"/>
    <property type="evidence" value="ECO:0007669"/>
    <property type="project" value="UniProtKB-SubCell"/>
</dbReference>
<dbReference type="InterPro" id="IPR035669">
    <property type="entry name" value="SGNH_plant_lipase-like"/>
</dbReference>
<name>A0A151RXQ9_CAJCA</name>
<dbReference type="InterPro" id="IPR051238">
    <property type="entry name" value="GDSL_esterase/lipase"/>
</dbReference>
<dbReference type="OMA" id="NPCCIAG"/>
<dbReference type="CDD" id="cd01837">
    <property type="entry name" value="SGNH_plant_lipase_like"/>
    <property type="match status" value="1"/>
</dbReference>
<reference evidence="8" key="1">
    <citation type="journal article" date="2012" name="Nat. Biotechnol.">
        <title>Draft genome sequence of pigeonpea (Cajanus cajan), an orphan legume crop of resource-poor farmers.</title>
        <authorList>
            <person name="Varshney R.K."/>
            <person name="Chen W."/>
            <person name="Li Y."/>
            <person name="Bharti A.K."/>
            <person name="Saxena R.K."/>
            <person name="Schlueter J.A."/>
            <person name="Donoghue M.T."/>
            <person name="Azam S."/>
            <person name="Fan G."/>
            <person name="Whaley A.M."/>
            <person name="Farmer A.D."/>
            <person name="Sheridan J."/>
            <person name="Iwata A."/>
            <person name="Tuteja R."/>
            <person name="Penmetsa R.V."/>
            <person name="Wu W."/>
            <person name="Upadhyaya H.D."/>
            <person name="Yang S.P."/>
            <person name="Shah T."/>
            <person name="Saxena K.B."/>
            <person name="Michael T."/>
            <person name="McCombie W.R."/>
            <person name="Yang B."/>
            <person name="Zhang G."/>
            <person name="Yang H."/>
            <person name="Wang J."/>
            <person name="Spillane C."/>
            <person name="Cook D.R."/>
            <person name="May G.D."/>
            <person name="Xu X."/>
            <person name="Jackson S.A."/>
        </authorList>
    </citation>
    <scope>NUCLEOTIDE SEQUENCE [LARGE SCALE GENOMIC DNA]</scope>
</reference>
<proteinExistence type="inferred from homology"/>
<dbReference type="InterPro" id="IPR001087">
    <property type="entry name" value="GDSL"/>
</dbReference>
<evidence type="ECO:0000313" key="9">
    <source>
        <dbReference type="Proteomes" id="UP000075243"/>
    </source>
</evidence>
<evidence type="ECO:0000256" key="4">
    <source>
        <dbReference type="ARBA" id="ARBA00022729"/>
    </source>
</evidence>
<organism evidence="8 9">
    <name type="scientific">Cajanus cajan</name>
    <name type="common">Pigeon pea</name>
    <name type="synonym">Cajanus indicus</name>
    <dbReference type="NCBI Taxonomy" id="3821"/>
    <lineage>
        <taxon>Eukaryota</taxon>
        <taxon>Viridiplantae</taxon>
        <taxon>Streptophyta</taxon>
        <taxon>Embryophyta</taxon>
        <taxon>Tracheophyta</taxon>
        <taxon>Spermatophyta</taxon>
        <taxon>Magnoliopsida</taxon>
        <taxon>eudicotyledons</taxon>
        <taxon>Gunneridae</taxon>
        <taxon>Pentapetalae</taxon>
        <taxon>rosids</taxon>
        <taxon>fabids</taxon>
        <taxon>Fabales</taxon>
        <taxon>Fabaceae</taxon>
        <taxon>Papilionoideae</taxon>
        <taxon>50 kb inversion clade</taxon>
        <taxon>NPAAA clade</taxon>
        <taxon>indigoferoid/millettioid clade</taxon>
        <taxon>Phaseoleae</taxon>
        <taxon>Cajanus</taxon>
    </lineage>
</organism>
<dbReference type="Proteomes" id="UP000075243">
    <property type="component" value="Unassembled WGS sequence"/>
</dbReference>
<sequence>MVFLHLVVSPISASPLAPAMYVFGDSLMDNGNNNYLPTIAKANFLPYGNDFPQGATGRFTNGKHVADFVAAYLGLPYPPPYLSLKGQKSLTGVSYASGSCGILPESGAMLGKCLDLKEQVNLFQTTIKTDLATEIKNPNQLSDHLSKSIYIFSIGSNDYINNYLDTENSNSSKRYQPKSFAELLIENLSLHLESVYKLGARKIIMFEIGPVGCIPSVSRARVHKGNCMEEVNQMVTFFNERLPPLLKNLTSRLPGSNFVLGRDNSLGYDVINNPSKYGLKEARHPCCSTWANETSGCIPLSKPCPDPTKYVFWDAFHITEAVNSIMASGCLKNSSICTPTSIQELVKM</sequence>
<keyword evidence="5" id="KW-0378">Hydrolase</keyword>
<evidence type="ECO:0000313" key="8">
    <source>
        <dbReference type="EMBL" id="KYP47338.1"/>
    </source>
</evidence>
<keyword evidence="7" id="KW-0443">Lipid metabolism</keyword>
<comment type="similarity">
    <text evidence="2">Belongs to the 'GDSL' lipolytic enzyme family.</text>
</comment>
<dbReference type="PANTHER" id="PTHR45650">
    <property type="entry name" value="GDSL-LIKE LIPASE/ACYLHYDROLASE-RELATED"/>
    <property type="match status" value="1"/>
</dbReference>
<dbReference type="EMBL" id="KQ483530">
    <property type="protein sequence ID" value="KYP47338.1"/>
    <property type="molecule type" value="Genomic_DNA"/>
</dbReference>
<protein>
    <submittedName>
        <fullName evidence="8">GDSL esterase/lipase 7</fullName>
    </submittedName>
</protein>
<evidence type="ECO:0000256" key="6">
    <source>
        <dbReference type="ARBA" id="ARBA00022963"/>
    </source>
</evidence>
<dbReference type="PANTHER" id="PTHR45650:SF14">
    <property type="entry name" value="GDSL ESTERASE_LIPASE 7-LIKE"/>
    <property type="match status" value="1"/>
</dbReference>
<keyword evidence="6" id="KW-0442">Lipid degradation</keyword>
<gene>
    <name evidence="8" type="ORF">KK1_031021</name>
</gene>
<keyword evidence="9" id="KW-1185">Reference proteome</keyword>
<evidence type="ECO:0000256" key="5">
    <source>
        <dbReference type="ARBA" id="ARBA00022801"/>
    </source>
</evidence>
<accession>A0A151RXQ9</accession>
<keyword evidence="4" id="KW-0732">Signal</keyword>
<dbReference type="Gramene" id="C.cajan_33790.t">
    <property type="protein sequence ID" value="C.cajan_33790.t"/>
    <property type="gene ID" value="C.cajan_33790"/>
</dbReference>
<evidence type="ECO:0000256" key="7">
    <source>
        <dbReference type="ARBA" id="ARBA00023098"/>
    </source>
</evidence>
<dbReference type="GO" id="GO:0016788">
    <property type="term" value="F:hydrolase activity, acting on ester bonds"/>
    <property type="evidence" value="ECO:0007669"/>
    <property type="project" value="InterPro"/>
</dbReference>
<evidence type="ECO:0000256" key="2">
    <source>
        <dbReference type="ARBA" id="ARBA00008668"/>
    </source>
</evidence>
<dbReference type="Pfam" id="PF00657">
    <property type="entry name" value="Lipase_GDSL"/>
    <property type="match status" value="1"/>
</dbReference>
<keyword evidence="3" id="KW-0964">Secreted</keyword>
<evidence type="ECO:0000256" key="3">
    <source>
        <dbReference type="ARBA" id="ARBA00022525"/>
    </source>
</evidence>
<dbReference type="Gene3D" id="3.40.50.1110">
    <property type="entry name" value="SGNH hydrolase"/>
    <property type="match status" value="1"/>
</dbReference>
<dbReference type="AlphaFoldDB" id="A0A151RXQ9"/>
<evidence type="ECO:0000256" key="1">
    <source>
        <dbReference type="ARBA" id="ARBA00004613"/>
    </source>
</evidence>
<comment type="subcellular location">
    <subcellularLocation>
        <location evidence="1">Secreted</location>
    </subcellularLocation>
</comment>